<dbReference type="EMBL" id="JAXLPB010000004">
    <property type="protein sequence ID" value="MDY8110294.1"/>
    <property type="molecule type" value="Genomic_DNA"/>
</dbReference>
<evidence type="ECO:0000313" key="1">
    <source>
        <dbReference type="EMBL" id="MDY8110294.1"/>
    </source>
</evidence>
<sequence>MTAMPDESRLPAIIVCESCRAADGTTGARLVADLVAALDEAGLVDALRVVGTDCLNGCGAPVALALSDARKAAYLFHRIEPAGDVADIVATARAWLAAEGGHIANATKCGRLRLCLAGRIPLV</sequence>
<proteinExistence type="predicted"/>
<comment type="caution">
    <text evidence="1">The sequence shown here is derived from an EMBL/GenBank/DDBJ whole genome shotgun (WGS) entry which is preliminary data.</text>
</comment>
<name>A0ABU5I4I8_9HYPH</name>
<protein>
    <submittedName>
        <fullName evidence="1">DUF1636 family protein</fullName>
    </submittedName>
</protein>
<dbReference type="CDD" id="cd02980">
    <property type="entry name" value="TRX_Fd_family"/>
    <property type="match status" value="1"/>
</dbReference>
<dbReference type="InterPro" id="IPR012863">
    <property type="entry name" value="DUF1636"/>
</dbReference>
<evidence type="ECO:0000313" key="2">
    <source>
        <dbReference type="Proteomes" id="UP001294412"/>
    </source>
</evidence>
<reference evidence="1 2" key="1">
    <citation type="submission" date="2023-12" db="EMBL/GenBank/DDBJ databases">
        <title>Description of Novel Strain Fulvimarina sp. 2208YS6-2-32 isolated from Uroteuthis (Photololigo) edulis.</title>
        <authorList>
            <person name="Park J.-S."/>
        </authorList>
    </citation>
    <scope>NUCLEOTIDE SEQUENCE [LARGE SCALE GENOMIC DNA]</scope>
    <source>
        <strain evidence="1 2">2208YS6-2-32</strain>
    </source>
</reference>
<dbReference type="RefSeq" id="WP_322187851.1">
    <property type="nucleotide sequence ID" value="NZ_JAXLPB010000004.1"/>
</dbReference>
<dbReference type="Pfam" id="PF07845">
    <property type="entry name" value="DUF1636"/>
    <property type="match status" value="1"/>
</dbReference>
<dbReference type="Proteomes" id="UP001294412">
    <property type="component" value="Unassembled WGS sequence"/>
</dbReference>
<keyword evidence="2" id="KW-1185">Reference proteome</keyword>
<gene>
    <name evidence="1" type="ORF">U0C82_14215</name>
</gene>
<accession>A0ABU5I4I8</accession>
<organism evidence="1 2">
    <name type="scientific">Fulvimarina uroteuthidis</name>
    <dbReference type="NCBI Taxonomy" id="3098149"/>
    <lineage>
        <taxon>Bacteria</taxon>
        <taxon>Pseudomonadati</taxon>
        <taxon>Pseudomonadota</taxon>
        <taxon>Alphaproteobacteria</taxon>
        <taxon>Hyphomicrobiales</taxon>
        <taxon>Aurantimonadaceae</taxon>
        <taxon>Fulvimarina</taxon>
    </lineage>
</organism>